<comment type="subcellular location">
    <subcellularLocation>
        <location evidence="2">Cell inner membrane</location>
    </subcellularLocation>
</comment>
<dbReference type="PROSITE" id="PS50887">
    <property type="entry name" value="GGDEF"/>
    <property type="match status" value="1"/>
</dbReference>
<dbReference type="GO" id="GO:0005886">
    <property type="term" value="C:plasma membrane"/>
    <property type="evidence" value="ECO:0007669"/>
    <property type="project" value="UniProtKB-SubCell"/>
</dbReference>
<dbReference type="Pfam" id="PF03707">
    <property type="entry name" value="MHYT"/>
    <property type="match status" value="3"/>
</dbReference>
<comment type="catalytic activity">
    <reaction evidence="5">
        <text>3',3'-c-di-GMP + H2O = 5'-phosphoguanylyl(3'-&gt;5')guanosine + H(+)</text>
        <dbReference type="Rhea" id="RHEA:24902"/>
        <dbReference type="ChEBI" id="CHEBI:15377"/>
        <dbReference type="ChEBI" id="CHEBI:15378"/>
        <dbReference type="ChEBI" id="CHEBI:58754"/>
        <dbReference type="ChEBI" id="CHEBI:58805"/>
        <dbReference type="EC" id="3.1.4.52"/>
    </reaction>
    <physiologicalReaction direction="left-to-right" evidence="5">
        <dbReference type="Rhea" id="RHEA:24903"/>
    </physiologicalReaction>
</comment>
<feature type="transmembrane region" description="Helical" evidence="6">
    <location>
        <begin position="104"/>
        <end position="121"/>
    </location>
</feature>
<dbReference type="SMART" id="SM00267">
    <property type="entry name" value="GGDEF"/>
    <property type="match status" value="1"/>
</dbReference>
<feature type="domain" description="EAL" evidence="7">
    <location>
        <begin position="434"/>
        <end position="688"/>
    </location>
</feature>
<dbReference type="InterPro" id="IPR052155">
    <property type="entry name" value="Biofilm_reg_signaling"/>
</dbReference>
<keyword evidence="6" id="KW-0812">Transmembrane</keyword>
<feature type="domain" description="GGDEF" evidence="8">
    <location>
        <begin position="293"/>
        <end position="425"/>
    </location>
</feature>
<sequence length="698" mass="75468">MLIGSYSPSLVVISLFVAILASYTALDMAGRIATTQGRAVYLWMIGGALAMGVGVWSMHFIGMLALRLPFALGFDVEITALSLLIAVLSSGFALWLVSQQRLPVWQLGFGALVMGAGISSMHYTGMAAMRMTPGIDYDPSLFGASLLIAVVASGAALWIAFNLRRNTPYVRLARAGAAVVMGVAIVGMHYTGMAAAQFAEDSYCGAALSGLSGKGLDNLVLVTSLSVLIIALLTSLLDARLEARTAVLADSLTQANQELTHLALHDMLTGLPNRMLLSDRIQQAMQTVNEQGGCFALMFIDLDGFKPVNDAFGHHMGDQLLREVGVRLREDLRSQDTLARIGGDEFVLLVQLMQPDDAMSLAARQVDLINRTFRVAEHDLQISASVGIALFPGNGNSPEDLLMNADAAMYHAKGMGKNGYSFFDVSMNTNARKQLQLLQDLRNAIEQQQLRLHYQPKFDALSGRAVGAEALLRWEHPQQGLLLPATFIELAEKTGLIIPIGDWVLNEACRQMALWRAEGYQDWRIAVNLSALQFCHAGLVKSVAAALARHQLPANSLTLEITETTAMSDADASMAVLQQLSDMGVDLSIDDFGTGYSSLMYLKRLPANELKIDRGFVRDLEHDSDDAAIVSAIVALGQALGLRIVAEGVETDVQQSFLTRLGCNALQGYFLGHPLPADRFMADIRRAEDAAAPDKNEV</sequence>
<feature type="transmembrane region" description="Helical" evidence="6">
    <location>
        <begin position="6"/>
        <end position="28"/>
    </location>
</feature>
<feature type="transmembrane region" description="Helical" evidence="6">
    <location>
        <begin position="141"/>
        <end position="163"/>
    </location>
</feature>
<keyword evidence="10" id="KW-0418">Kinase</keyword>
<dbReference type="SMART" id="SM00052">
    <property type="entry name" value="EAL"/>
    <property type="match status" value="1"/>
</dbReference>
<dbReference type="SUPFAM" id="SSF141868">
    <property type="entry name" value="EAL domain-like"/>
    <property type="match status" value="1"/>
</dbReference>
<dbReference type="InterPro" id="IPR029787">
    <property type="entry name" value="Nucleotide_cyclase"/>
</dbReference>
<evidence type="ECO:0000256" key="6">
    <source>
        <dbReference type="PROSITE-ProRule" id="PRU00244"/>
    </source>
</evidence>
<dbReference type="InterPro" id="IPR005330">
    <property type="entry name" value="MHYT_dom"/>
</dbReference>
<dbReference type="PANTHER" id="PTHR44757:SF2">
    <property type="entry name" value="BIOFILM ARCHITECTURE MAINTENANCE PROTEIN MBAA"/>
    <property type="match status" value="1"/>
</dbReference>
<gene>
    <name evidence="10" type="ORF">CYL20_02585</name>
</gene>
<evidence type="ECO:0000256" key="4">
    <source>
        <dbReference type="ARBA" id="ARBA00022636"/>
    </source>
</evidence>
<proteinExistence type="predicted"/>
<keyword evidence="4" id="KW-0973">c-di-GMP</keyword>
<dbReference type="PROSITE" id="PS50883">
    <property type="entry name" value="EAL"/>
    <property type="match status" value="1"/>
</dbReference>
<dbReference type="EMBL" id="CP025494">
    <property type="protein sequence ID" value="AVE03495.1"/>
    <property type="molecule type" value="Genomic_DNA"/>
</dbReference>
<feature type="transmembrane region" description="Helical" evidence="6">
    <location>
        <begin position="78"/>
        <end position="97"/>
    </location>
</feature>
<dbReference type="PROSITE" id="PS50924">
    <property type="entry name" value="MHYT"/>
    <property type="match status" value="1"/>
</dbReference>
<feature type="domain" description="MHYT" evidence="9">
    <location>
        <begin position="6"/>
        <end position="199"/>
    </location>
</feature>
<feature type="transmembrane region" description="Helical" evidence="6">
    <location>
        <begin position="219"/>
        <end position="237"/>
    </location>
</feature>
<evidence type="ECO:0000256" key="5">
    <source>
        <dbReference type="ARBA" id="ARBA00051114"/>
    </source>
</evidence>
<dbReference type="Pfam" id="PF00990">
    <property type="entry name" value="GGDEF"/>
    <property type="match status" value="1"/>
</dbReference>
<dbReference type="InterPro" id="IPR043128">
    <property type="entry name" value="Rev_trsase/Diguanyl_cyclase"/>
</dbReference>
<dbReference type="GO" id="GO:0071732">
    <property type="term" value="P:cellular response to nitric oxide"/>
    <property type="evidence" value="ECO:0007669"/>
    <property type="project" value="UniProtKB-ARBA"/>
</dbReference>
<reference evidence="10 11" key="1">
    <citation type="submission" date="2017-12" db="EMBL/GenBank/DDBJ databases">
        <title>Genome sequence of Pseudomonas palleroniana MAB3.</title>
        <authorList>
            <person name="Nascimento F.X."/>
        </authorList>
    </citation>
    <scope>NUCLEOTIDE SEQUENCE [LARGE SCALE GENOMIC DNA]</scope>
    <source>
        <strain evidence="10 11">MAB3</strain>
    </source>
</reference>
<evidence type="ECO:0000256" key="2">
    <source>
        <dbReference type="ARBA" id="ARBA00004533"/>
    </source>
</evidence>
<dbReference type="SUPFAM" id="SSF55073">
    <property type="entry name" value="Nucleotide cyclase"/>
    <property type="match status" value="1"/>
</dbReference>
<dbReference type="Pfam" id="PF00563">
    <property type="entry name" value="EAL"/>
    <property type="match status" value="1"/>
</dbReference>
<dbReference type="AlphaFoldDB" id="A0A2L1J4T4"/>
<dbReference type="InterPro" id="IPR035919">
    <property type="entry name" value="EAL_sf"/>
</dbReference>
<evidence type="ECO:0000259" key="7">
    <source>
        <dbReference type="PROSITE" id="PS50883"/>
    </source>
</evidence>
<dbReference type="InterPro" id="IPR001633">
    <property type="entry name" value="EAL_dom"/>
</dbReference>
<dbReference type="FunFam" id="3.20.20.450:FF:000001">
    <property type="entry name" value="Cyclic di-GMP phosphodiesterase yahA"/>
    <property type="match status" value="1"/>
</dbReference>
<dbReference type="Gene3D" id="3.30.70.270">
    <property type="match status" value="1"/>
</dbReference>
<organism evidence="10 11">
    <name type="scientific">Pseudomonas palleroniana</name>
    <dbReference type="NCBI Taxonomy" id="191390"/>
    <lineage>
        <taxon>Bacteria</taxon>
        <taxon>Pseudomonadati</taxon>
        <taxon>Pseudomonadota</taxon>
        <taxon>Gammaproteobacteria</taxon>
        <taxon>Pseudomonadales</taxon>
        <taxon>Pseudomonadaceae</taxon>
        <taxon>Pseudomonas</taxon>
    </lineage>
</organism>
<evidence type="ECO:0000313" key="10">
    <source>
        <dbReference type="EMBL" id="AVE03495.1"/>
    </source>
</evidence>
<dbReference type="RefSeq" id="WP_104993502.1">
    <property type="nucleotide sequence ID" value="NZ_CP025494.1"/>
</dbReference>
<evidence type="ECO:0000259" key="8">
    <source>
        <dbReference type="PROSITE" id="PS50887"/>
    </source>
</evidence>
<dbReference type="GO" id="GO:0071111">
    <property type="term" value="F:cyclic-guanylate-specific phosphodiesterase activity"/>
    <property type="evidence" value="ECO:0007669"/>
    <property type="project" value="UniProtKB-EC"/>
</dbReference>
<dbReference type="PANTHER" id="PTHR44757">
    <property type="entry name" value="DIGUANYLATE CYCLASE DGCP"/>
    <property type="match status" value="1"/>
</dbReference>
<evidence type="ECO:0000256" key="1">
    <source>
        <dbReference type="ARBA" id="ARBA00001946"/>
    </source>
</evidence>
<dbReference type="NCBIfam" id="TIGR00254">
    <property type="entry name" value="GGDEF"/>
    <property type="match status" value="1"/>
</dbReference>
<comment type="cofactor">
    <cofactor evidence="1">
        <name>Mg(2+)</name>
        <dbReference type="ChEBI" id="CHEBI:18420"/>
    </cofactor>
</comment>
<feature type="transmembrane region" description="Helical" evidence="6">
    <location>
        <begin position="175"/>
        <end position="199"/>
    </location>
</feature>
<evidence type="ECO:0000313" key="11">
    <source>
        <dbReference type="Proteomes" id="UP000237830"/>
    </source>
</evidence>
<dbReference type="CDD" id="cd01949">
    <property type="entry name" value="GGDEF"/>
    <property type="match status" value="1"/>
</dbReference>
<accession>A0A2L1J4T4</accession>
<dbReference type="CDD" id="cd01948">
    <property type="entry name" value="EAL"/>
    <property type="match status" value="1"/>
</dbReference>
<keyword evidence="6" id="KW-0472">Membrane</keyword>
<name>A0A2L1J4T4_9PSED</name>
<dbReference type="Gene3D" id="3.20.20.450">
    <property type="entry name" value="EAL domain"/>
    <property type="match status" value="1"/>
</dbReference>
<dbReference type="InterPro" id="IPR000160">
    <property type="entry name" value="GGDEF_dom"/>
</dbReference>
<evidence type="ECO:0000259" key="9">
    <source>
        <dbReference type="PROSITE" id="PS50924"/>
    </source>
</evidence>
<dbReference type="GO" id="GO:0016301">
    <property type="term" value="F:kinase activity"/>
    <property type="evidence" value="ECO:0007669"/>
    <property type="project" value="UniProtKB-KW"/>
</dbReference>
<feature type="transmembrane region" description="Helical" evidence="6">
    <location>
        <begin position="40"/>
        <end position="66"/>
    </location>
</feature>
<dbReference type="FunFam" id="3.30.70.270:FF:000001">
    <property type="entry name" value="Diguanylate cyclase domain protein"/>
    <property type="match status" value="1"/>
</dbReference>
<dbReference type="Proteomes" id="UP000237830">
    <property type="component" value="Chromosome"/>
</dbReference>
<keyword evidence="6" id="KW-1133">Transmembrane helix</keyword>
<protein>
    <recommendedName>
        <fullName evidence="3">cyclic-guanylate-specific phosphodiesterase</fullName>
        <ecNumber evidence="3">3.1.4.52</ecNumber>
    </recommendedName>
</protein>
<evidence type="ECO:0000256" key="3">
    <source>
        <dbReference type="ARBA" id="ARBA00012282"/>
    </source>
</evidence>
<keyword evidence="10" id="KW-0808">Transferase</keyword>
<dbReference type="EC" id="3.1.4.52" evidence="3"/>